<reference evidence="3 4" key="1">
    <citation type="journal article" date="2021" name="Angew. Chem. Int. Ed. Engl.">
        <title>A novel family of nonribosomal peptides modulate collective behavior in Pseudovibrio bacteria isolated from marine sponges.</title>
        <authorList>
            <person name="Ioca L.P."/>
            <person name="Dai Y."/>
            <person name="Kunakom S."/>
            <person name="Diaz-Espinosa J."/>
            <person name="Krunic A."/>
            <person name="Crnkovic C.M."/>
            <person name="Orjala J."/>
            <person name="Sanchez L.M."/>
            <person name="Ferreira A.G."/>
            <person name="Berlinck R.G.S."/>
            <person name="Eustaquio A.S."/>
        </authorList>
    </citation>
    <scope>NUCLEOTIDE SEQUENCE [LARGE SCALE GENOMIC DNA]</scope>
    <source>
        <strain evidence="3 4">Ab134</strain>
        <plasmid evidence="3 4">pAb134-03</plasmid>
    </source>
</reference>
<protein>
    <submittedName>
        <fullName evidence="3">Plasmid partitioning protein RepB</fullName>
    </submittedName>
</protein>
<proteinExistence type="inferred from homology"/>
<accession>A0ABX8AZC0</accession>
<name>A0ABX8AZC0_9HYPH</name>
<dbReference type="NCBIfam" id="TIGR03454">
    <property type="entry name" value="partition_RepB"/>
    <property type="match status" value="1"/>
</dbReference>
<organism evidence="3 4">
    <name type="scientific">Pseudovibrio brasiliensis</name>
    <dbReference type="NCBI Taxonomy" id="1898042"/>
    <lineage>
        <taxon>Bacteria</taxon>
        <taxon>Pseudomonadati</taxon>
        <taxon>Pseudomonadota</taxon>
        <taxon>Alphaproteobacteria</taxon>
        <taxon>Hyphomicrobiales</taxon>
        <taxon>Stappiaceae</taxon>
        <taxon>Pseudovibrio</taxon>
    </lineage>
</organism>
<dbReference type="CDD" id="cd16405">
    <property type="entry name" value="RepB_like_N"/>
    <property type="match status" value="1"/>
</dbReference>
<dbReference type="InterPro" id="IPR004437">
    <property type="entry name" value="ParB/RepB/Spo0J"/>
</dbReference>
<evidence type="ECO:0000313" key="3">
    <source>
        <dbReference type="EMBL" id="QUS59031.1"/>
    </source>
</evidence>
<dbReference type="SUPFAM" id="SSF109709">
    <property type="entry name" value="KorB DNA-binding domain-like"/>
    <property type="match status" value="1"/>
</dbReference>
<dbReference type="InterPro" id="IPR036086">
    <property type="entry name" value="ParB/Sulfiredoxin_sf"/>
</dbReference>
<geneLocation type="plasmid" evidence="3 4">
    <name>pAb134-03</name>
</geneLocation>
<dbReference type="Pfam" id="PF02195">
    <property type="entry name" value="ParB_N"/>
    <property type="match status" value="1"/>
</dbReference>
<dbReference type="InterPro" id="IPR037972">
    <property type="entry name" value="RepB_N"/>
</dbReference>
<dbReference type="InterPro" id="IPR050336">
    <property type="entry name" value="Chromosome_partition/occlusion"/>
</dbReference>
<keyword evidence="4" id="KW-1185">Reference proteome</keyword>
<dbReference type="Gene3D" id="1.10.10.2830">
    <property type="match status" value="1"/>
</dbReference>
<dbReference type="SUPFAM" id="SSF110849">
    <property type="entry name" value="ParB/Sulfiredoxin"/>
    <property type="match status" value="1"/>
</dbReference>
<gene>
    <name evidence="3" type="primary">repB</name>
    <name evidence="3" type="ORF">KGB56_26440</name>
</gene>
<dbReference type="EMBL" id="CP074129">
    <property type="protein sequence ID" value="QUS59031.1"/>
    <property type="molecule type" value="Genomic_DNA"/>
</dbReference>
<feature type="domain" description="ParB-like N-terminal" evidence="2">
    <location>
        <begin position="76"/>
        <end position="168"/>
    </location>
</feature>
<dbReference type="PANTHER" id="PTHR33375">
    <property type="entry name" value="CHROMOSOME-PARTITIONING PROTEIN PARB-RELATED"/>
    <property type="match status" value="1"/>
</dbReference>
<evidence type="ECO:0000313" key="4">
    <source>
        <dbReference type="Proteomes" id="UP000680706"/>
    </source>
</evidence>
<keyword evidence="3" id="KW-0614">Plasmid</keyword>
<dbReference type="SMART" id="SM00470">
    <property type="entry name" value="ParB"/>
    <property type="match status" value="1"/>
</dbReference>
<comment type="similarity">
    <text evidence="1">Belongs to the ParB family.</text>
</comment>
<dbReference type="NCBIfam" id="TIGR00180">
    <property type="entry name" value="parB_part"/>
    <property type="match status" value="1"/>
</dbReference>
<evidence type="ECO:0000259" key="2">
    <source>
        <dbReference type="SMART" id="SM00470"/>
    </source>
</evidence>
<dbReference type="PANTHER" id="PTHR33375:SF1">
    <property type="entry name" value="CHROMOSOME-PARTITIONING PROTEIN PARB-RELATED"/>
    <property type="match status" value="1"/>
</dbReference>
<dbReference type="InterPro" id="IPR017819">
    <property type="entry name" value="Plasmid_partition_RepB"/>
</dbReference>
<evidence type="ECO:0000256" key="1">
    <source>
        <dbReference type="ARBA" id="ARBA00006295"/>
    </source>
</evidence>
<sequence length="348" mass="39081">MTNNKVQKRNSLVDQMFGKPLDKKALLERSAKNKEAAKASTINSSAAVKAVSKSLTSVEERNKKLKEMISEGTQAVELDPALVEASFIRDRLSLDGDAAFDQLQSSIAESGQQVPILVRSHPQKDGRYQIAYGHRRWMACKSLGKKVLAFVRELTDEQLLIAQGQENHERKNLSYLETVLFCTRLSENYPQTVICKAVGKAKSTVSMYLKLARELPAEGILERVGAAPAIGRPRWEEFAALWQAPNVQKAVEEFLETVSNERFDGVPSDDRFKMLLSIAKRSSSKSSSTNTGYKSDIGPNKEIQMKQTNQRLTLEVDLQKHPEFAEFLQKNLSDLINRFREEDVMTAT</sequence>
<dbReference type="Proteomes" id="UP000680706">
    <property type="component" value="Plasmid pAb134-03"/>
</dbReference>
<dbReference type="RefSeq" id="WP_083646367.1">
    <property type="nucleotide sequence ID" value="NZ_CP074129.1"/>
</dbReference>
<dbReference type="Gene3D" id="3.90.1530.30">
    <property type="match status" value="1"/>
</dbReference>
<dbReference type="InterPro" id="IPR003115">
    <property type="entry name" value="ParB_N"/>
</dbReference>